<evidence type="ECO:0000256" key="6">
    <source>
        <dbReference type="ARBA" id="ARBA00022777"/>
    </source>
</evidence>
<keyword evidence="6" id="KW-0418">Kinase</keyword>
<keyword evidence="8" id="KW-0902">Two-component regulatory system</keyword>
<keyword evidence="7" id="KW-0067">ATP-binding</keyword>
<gene>
    <name evidence="12" type="ORF">H9848_11940</name>
</gene>
<accession>A0A9D2BRN4</accession>
<dbReference type="InterPro" id="IPR004358">
    <property type="entry name" value="Sig_transdc_His_kin-like_C"/>
</dbReference>
<evidence type="ECO:0000256" key="1">
    <source>
        <dbReference type="ARBA" id="ARBA00000085"/>
    </source>
</evidence>
<dbReference type="Proteomes" id="UP000823847">
    <property type="component" value="Unassembled WGS sequence"/>
</dbReference>
<dbReference type="PROSITE" id="PS50109">
    <property type="entry name" value="HIS_KIN"/>
    <property type="match status" value="1"/>
</dbReference>
<dbReference type="InterPro" id="IPR013767">
    <property type="entry name" value="PAS_fold"/>
</dbReference>
<dbReference type="Gene3D" id="3.30.565.10">
    <property type="entry name" value="Histidine kinase-like ATPase, C-terminal domain"/>
    <property type="match status" value="1"/>
</dbReference>
<dbReference type="InterPro" id="IPR035965">
    <property type="entry name" value="PAS-like_dom_sf"/>
</dbReference>
<dbReference type="PANTHER" id="PTHR43065:SF46">
    <property type="entry name" value="C4-DICARBOXYLATE TRANSPORT SENSOR PROTEIN DCTB"/>
    <property type="match status" value="1"/>
</dbReference>
<proteinExistence type="predicted"/>
<dbReference type="NCBIfam" id="TIGR00229">
    <property type="entry name" value="sensory_box"/>
    <property type="match status" value="1"/>
</dbReference>
<keyword evidence="4" id="KW-0808">Transferase</keyword>
<evidence type="ECO:0000256" key="4">
    <source>
        <dbReference type="ARBA" id="ARBA00022679"/>
    </source>
</evidence>
<dbReference type="PROSITE" id="PS50112">
    <property type="entry name" value="PAS"/>
    <property type="match status" value="1"/>
</dbReference>
<feature type="domain" description="Histidine kinase" evidence="10">
    <location>
        <begin position="228"/>
        <end position="438"/>
    </location>
</feature>
<keyword evidence="5" id="KW-0547">Nucleotide-binding</keyword>
<evidence type="ECO:0000259" key="10">
    <source>
        <dbReference type="PROSITE" id="PS50109"/>
    </source>
</evidence>
<dbReference type="Pfam" id="PF02518">
    <property type="entry name" value="HATPase_c"/>
    <property type="match status" value="1"/>
</dbReference>
<evidence type="ECO:0000256" key="8">
    <source>
        <dbReference type="ARBA" id="ARBA00023012"/>
    </source>
</evidence>
<keyword evidence="9" id="KW-1133">Transmembrane helix</keyword>
<reference evidence="12" key="2">
    <citation type="submission" date="2021-04" db="EMBL/GenBank/DDBJ databases">
        <authorList>
            <person name="Gilroy R."/>
        </authorList>
    </citation>
    <scope>NUCLEOTIDE SEQUENCE</scope>
    <source>
        <strain evidence="12">ChiHecec2B26-12326</strain>
    </source>
</reference>
<dbReference type="InterPro" id="IPR005467">
    <property type="entry name" value="His_kinase_dom"/>
</dbReference>
<evidence type="ECO:0000256" key="3">
    <source>
        <dbReference type="ARBA" id="ARBA00022553"/>
    </source>
</evidence>
<evidence type="ECO:0000256" key="9">
    <source>
        <dbReference type="SAM" id="Phobius"/>
    </source>
</evidence>
<name>A0A9D2BRN4_9BACT</name>
<dbReference type="GO" id="GO:0005524">
    <property type="term" value="F:ATP binding"/>
    <property type="evidence" value="ECO:0007669"/>
    <property type="project" value="UniProtKB-KW"/>
</dbReference>
<evidence type="ECO:0000256" key="2">
    <source>
        <dbReference type="ARBA" id="ARBA00012438"/>
    </source>
</evidence>
<dbReference type="EMBL" id="DXEN01000088">
    <property type="protein sequence ID" value="HIX87296.1"/>
    <property type="molecule type" value="Genomic_DNA"/>
</dbReference>
<dbReference type="InterPro" id="IPR036890">
    <property type="entry name" value="HATPase_C_sf"/>
</dbReference>
<keyword evidence="3" id="KW-0597">Phosphoprotein</keyword>
<dbReference type="EC" id="2.7.13.3" evidence="2"/>
<evidence type="ECO:0000313" key="12">
    <source>
        <dbReference type="EMBL" id="HIX87296.1"/>
    </source>
</evidence>
<dbReference type="PRINTS" id="PR00344">
    <property type="entry name" value="BCTRLSENSOR"/>
</dbReference>
<sequence length="438" mass="49473">MVKRIYNSLGLRLLLVVGLSIAIGYAFWERDWIVASCCAAGLAIVIISVHLLYKRNARKVAFLFDAIDNNDYSFKYATEGHSSDDKLVNESLNRITRMLFQAKAEAIQREKYYELIMNQVNTGIIVEDDKGNIVQTNREATRLLGLTIFTHVRQLSRVDEAVERLFEEARAGEKHQISFTNERGTVHLSVRVSEMTLREKHVRILAINDINSELDDKEIESWIRLTRVLTHEIMNSITPITSLSDTLLTTRPDADTEIRTGLEVISATGKNLMSFVESYRKFTHIPTPQPTLFYVRAFSERMVQLAYHQNNYPGIDARIEVEPEDLIVYADEGLISQVVLNLLKNAIQAIGTERKDGRIQIKAYCDPTEAVIIEVSNNGPAIPPEEAEHIFVPFFTTKENGSGIGLSISRQIMRLSGGSLVLRNDPTKGLTTFVLTFP</sequence>
<evidence type="ECO:0000256" key="7">
    <source>
        <dbReference type="ARBA" id="ARBA00022840"/>
    </source>
</evidence>
<feature type="transmembrane region" description="Helical" evidence="9">
    <location>
        <begin position="9"/>
        <end position="27"/>
    </location>
</feature>
<dbReference type="Pfam" id="PF00989">
    <property type="entry name" value="PAS"/>
    <property type="match status" value="1"/>
</dbReference>
<keyword evidence="9" id="KW-0812">Transmembrane</keyword>
<comment type="caution">
    <text evidence="12">The sequence shown here is derived from an EMBL/GenBank/DDBJ whole genome shotgun (WGS) entry which is preliminary data.</text>
</comment>
<reference evidence="12" key="1">
    <citation type="journal article" date="2021" name="PeerJ">
        <title>Extensive microbial diversity within the chicken gut microbiome revealed by metagenomics and culture.</title>
        <authorList>
            <person name="Gilroy R."/>
            <person name="Ravi A."/>
            <person name="Getino M."/>
            <person name="Pursley I."/>
            <person name="Horton D.L."/>
            <person name="Alikhan N.F."/>
            <person name="Baker D."/>
            <person name="Gharbi K."/>
            <person name="Hall N."/>
            <person name="Watson M."/>
            <person name="Adriaenssens E.M."/>
            <person name="Foster-Nyarko E."/>
            <person name="Jarju S."/>
            <person name="Secka A."/>
            <person name="Antonio M."/>
            <person name="Oren A."/>
            <person name="Chaudhuri R.R."/>
            <person name="La Ragione R."/>
            <person name="Hildebrand F."/>
            <person name="Pallen M.J."/>
        </authorList>
    </citation>
    <scope>NUCLEOTIDE SEQUENCE</scope>
    <source>
        <strain evidence="12">ChiHecec2B26-12326</strain>
    </source>
</reference>
<evidence type="ECO:0000256" key="5">
    <source>
        <dbReference type="ARBA" id="ARBA00022741"/>
    </source>
</evidence>
<feature type="transmembrane region" description="Helical" evidence="9">
    <location>
        <begin position="33"/>
        <end position="53"/>
    </location>
</feature>
<protein>
    <recommendedName>
        <fullName evidence="2">histidine kinase</fullName>
        <ecNumber evidence="2">2.7.13.3</ecNumber>
    </recommendedName>
</protein>
<dbReference type="PANTHER" id="PTHR43065">
    <property type="entry name" value="SENSOR HISTIDINE KINASE"/>
    <property type="match status" value="1"/>
</dbReference>
<evidence type="ECO:0000259" key="11">
    <source>
        <dbReference type="PROSITE" id="PS50112"/>
    </source>
</evidence>
<dbReference type="AlphaFoldDB" id="A0A9D2BRN4"/>
<evidence type="ECO:0000313" key="13">
    <source>
        <dbReference type="Proteomes" id="UP000823847"/>
    </source>
</evidence>
<dbReference type="GO" id="GO:0000160">
    <property type="term" value="P:phosphorelay signal transduction system"/>
    <property type="evidence" value="ECO:0007669"/>
    <property type="project" value="UniProtKB-KW"/>
</dbReference>
<comment type="catalytic activity">
    <reaction evidence="1">
        <text>ATP + protein L-histidine = ADP + protein N-phospho-L-histidine.</text>
        <dbReference type="EC" id="2.7.13.3"/>
    </reaction>
</comment>
<dbReference type="SUPFAM" id="SSF55785">
    <property type="entry name" value="PYP-like sensor domain (PAS domain)"/>
    <property type="match status" value="1"/>
</dbReference>
<organism evidence="12 13">
    <name type="scientific">Candidatus Parabacteroides intestinigallinarum</name>
    <dbReference type="NCBI Taxonomy" id="2838722"/>
    <lineage>
        <taxon>Bacteria</taxon>
        <taxon>Pseudomonadati</taxon>
        <taxon>Bacteroidota</taxon>
        <taxon>Bacteroidia</taxon>
        <taxon>Bacteroidales</taxon>
        <taxon>Tannerellaceae</taxon>
        <taxon>Parabacteroides</taxon>
    </lineage>
</organism>
<dbReference type="SMART" id="SM00387">
    <property type="entry name" value="HATPase_c"/>
    <property type="match status" value="1"/>
</dbReference>
<dbReference type="GO" id="GO:0006355">
    <property type="term" value="P:regulation of DNA-templated transcription"/>
    <property type="evidence" value="ECO:0007669"/>
    <property type="project" value="InterPro"/>
</dbReference>
<dbReference type="GO" id="GO:0004673">
    <property type="term" value="F:protein histidine kinase activity"/>
    <property type="evidence" value="ECO:0007669"/>
    <property type="project" value="UniProtKB-EC"/>
</dbReference>
<feature type="domain" description="PAS" evidence="11">
    <location>
        <begin position="109"/>
        <end position="147"/>
    </location>
</feature>
<dbReference type="SUPFAM" id="SSF55874">
    <property type="entry name" value="ATPase domain of HSP90 chaperone/DNA topoisomerase II/histidine kinase"/>
    <property type="match status" value="1"/>
</dbReference>
<dbReference type="Gene3D" id="3.30.450.20">
    <property type="entry name" value="PAS domain"/>
    <property type="match status" value="1"/>
</dbReference>
<dbReference type="InterPro" id="IPR003594">
    <property type="entry name" value="HATPase_dom"/>
</dbReference>
<keyword evidence="9" id="KW-0472">Membrane</keyword>
<dbReference type="InterPro" id="IPR000014">
    <property type="entry name" value="PAS"/>
</dbReference>